<dbReference type="AlphaFoldDB" id="K1QVX6"/>
<reference evidence="1" key="1">
    <citation type="journal article" date="2012" name="Nature">
        <title>The oyster genome reveals stress adaptation and complexity of shell formation.</title>
        <authorList>
            <person name="Zhang G."/>
            <person name="Fang X."/>
            <person name="Guo X."/>
            <person name="Li L."/>
            <person name="Luo R."/>
            <person name="Xu F."/>
            <person name="Yang P."/>
            <person name="Zhang L."/>
            <person name="Wang X."/>
            <person name="Qi H."/>
            <person name="Xiong Z."/>
            <person name="Que H."/>
            <person name="Xie Y."/>
            <person name="Holland P.W."/>
            <person name="Paps J."/>
            <person name="Zhu Y."/>
            <person name="Wu F."/>
            <person name="Chen Y."/>
            <person name="Wang J."/>
            <person name="Peng C."/>
            <person name="Meng J."/>
            <person name="Yang L."/>
            <person name="Liu J."/>
            <person name="Wen B."/>
            <person name="Zhang N."/>
            <person name="Huang Z."/>
            <person name="Zhu Q."/>
            <person name="Feng Y."/>
            <person name="Mount A."/>
            <person name="Hedgecock D."/>
            <person name="Xu Z."/>
            <person name="Liu Y."/>
            <person name="Domazet-Loso T."/>
            <person name="Du Y."/>
            <person name="Sun X."/>
            <person name="Zhang S."/>
            <person name="Liu B."/>
            <person name="Cheng P."/>
            <person name="Jiang X."/>
            <person name="Li J."/>
            <person name="Fan D."/>
            <person name="Wang W."/>
            <person name="Fu W."/>
            <person name="Wang T."/>
            <person name="Wang B."/>
            <person name="Zhang J."/>
            <person name="Peng Z."/>
            <person name="Li Y."/>
            <person name="Li N."/>
            <person name="Wang J."/>
            <person name="Chen M."/>
            <person name="He Y."/>
            <person name="Tan F."/>
            <person name="Song X."/>
            <person name="Zheng Q."/>
            <person name="Huang R."/>
            <person name="Yang H."/>
            <person name="Du X."/>
            <person name="Chen L."/>
            <person name="Yang M."/>
            <person name="Gaffney P.M."/>
            <person name="Wang S."/>
            <person name="Luo L."/>
            <person name="She Z."/>
            <person name="Ming Y."/>
            <person name="Huang W."/>
            <person name="Zhang S."/>
            <person name="Huang B."/>
            <person name="Zhang Y."/>
            <person name="Qu T."/>
            <person name="Ni P."/>
            <person name="Miao G."/>
            <person name="Wang J."/>
            <person name="Wang Q."/>
            <person name="Steinberg C.E."/>
            <person name="Wang H."/>
            <person name="Li N."/>
            <person name="Qian L."/>
            <person name="Zhang G."/>
            <person name="Li Y."/>
            <person name="Yang H."/>
            <person name="Liu X."/>
            <person name="Wang J."/>
            <person name="Yin Y."/>
            <person name="Wang J."/>
        </authorList>
    </citation>
    <scope>NUCLEOTIDE SEQUENCE [LARGE SCALE GENOMIC DNA]</scope>
    <source>
        <strain evidence="1">05x7-T-G4-1.051#20</strain>
    </source>
</reference>
<dbReference type="PANTHER" id="PTHR14187:SF5">
    <property type="entry name" value="HEAT SHOCK 70 KDA PROTEIN 12A"/>
    <property type="match status" value="1"/>
</dbReference>
<organism evidence="1">
    <name type="scientific">Magallana gigas</name>
    <name type="common">Pacific oyster</name>
    <name type="synonym">Crassostrea gigas</name>
    <dbReference type="NCBI Taxonomy" id="29159"/>
    <lineage>
        <taxon>Eukaryota</taxon>
        <taxon>Metazoa</taxon>
        <taxon>Spiralia</taxon>
        <taxon>Lophotrochozoa</taxon>
        <taxon>Mollusca</taxon>
        <taxon>Bivalvia</taxon>
        <taxon>Autobranchia</taxon>
        <taxon>Pteriomorphia</taxon>
        <taxon>Ostreida</taxon>
        <taxon>Ostreoidea</taxon>
        <taxon>Ostreidae</taxon>
        <taxon>Magallana</taxon>
    </lineage>
</organism>
<evidence type="ECO:0000313" key="1">
    <source>
        <dbReference type="EMBL" id="EKC25721.1"/>
    </source>
</evidence>
<dbReference type="CDD" id="cd10229">
    <property type="entry name" value="ASKHA_NBD_HSP70_HSPA12"/>
    <property type="match status" value="1"/>
</dbReference>
<gene>
    <name evidence="1" type="ORF">CGI_10009863</name>
</gene>
<dbReference type="EMBL" id="JH816908">
    <property type="protein sequence ID" value="EKC25721.1"/>
    <property type="molecule type" value="Genomic_DNA"/>
</dbReference>
<dbReference type="SUPFAM" id="SSF51069">
    <property type="entry name" value="Carbonic anhydrase"/>
    <property type="match status" value="1"/>
</dbReference>
<dbReference type="SUPFAM" id="SSF53067">
    <property type="entry name" value="Actin-like ATPase domain"/>
    <property type="match status" value="2"/>
</dbReference>
<dbReference type="Pfam" id="PF00194">
    <property type="entry name" value="Carb_anhydrase"/>
    <property type="match status" value="1"/>
</dbReference>
<accession>K1QVX6</accession>
<dbReference type="Gene3D" id="3.10.200.10">
    <property type="entry name" value="Alpha carbonic anhydrase"/>
    <property type="match status" value="1"/>
</dbReference>
<dbReference type="PANTHER" id="PTHR14187">
    <property type="entry name" value="ALPHA KINASE/ELONGATION FACTOR 2 KINASE"/>
    <property type="match status" value="1"/>
</dbReference>
<name>K1QVX6_MAGGI</name>
<dbReference type="GO" id="GO:0140662">
    <property type="term" value="F:ATP-dependent protein folding chaperone"/>
    <property type="evidence" value="ECO:0007669"/>
    <property type="project" value="InterPro"/>
</dbReference>
<dbReference type="Gene3D" id="3.30.420.40">
    <property type="match status" value="2"/>
</dbReference>
<dbReference type="InterPro" id="IPR043129">
    <property type="entry name" value="ATPase_NBD"/>
</dbReference>
<dbReference type="GO" id="GO:0005524">
    <property type="term" value="F:ATP binding"/>
    <property type="evidence" value="ECO:0007669"/>
    <property type="project" value="UniProtKB-KW"/>
</dbReference>
<dbReference type="InterPro" id="IPR001148">
    <property type="entry name" value="CA_dom"/>
</dbReference>
<protein>
    <submittedName>
        <fullName evidence="1">Heat shock 70 kDa protein 12A</fullName>
    </submittedName>
</protein>
<sequence length="406" mass="46066">MNLYQQNDMKRQFELEAENGKKMNAMKVFSEMIKYLKNHIIDECKNKASELTEADIKFVITVPAIWTDPAKQFMREAAQNAGITKENLLIALEPEAASLFCKHLPLEKMAGSESGFNVFSPGSTYIVLDAGGGTIDITVHEVQSNGTLKEIQKANGGNWGGTMVDKAFREFFDDIVGKSVMEKFRRDQKYDYLDLFRDFEIKKRTINIKTTEKVTFRFPTSLCEIYEQLNHNKLKDDLDKNCKYKGHIVWIRDKMRLSADIAKGFFSKSVNHIVQHLEQLLKCHSVSKASYILMVGGFSESHMLQDAVKTAFSTKKIIIPKEAGLAVLKGAVAKKGKISLDITEDISINDILPDDWSHFTYHGSLTTPPCFGTVQWIVMRCPIRISREAYEALANVSETQHWEIDA</sequence>
<keyword evidence="1" id="KW-0346">Stress response</keyword>
<proteinExistence type="predicted"/>
<dbReference type="InParanoid" id="K1QVX6"/>
<dbReference type="InterPro" id="IPR036398">
    <property type="entry name" value="CA_dom_sf"/>
</dbReference>
<dbReference type="HOGENOM" id="CLU_678346_0_0_1"/>
<dbReference type="PROSITE" id="PS51144">
    <property type="entry name" value="ALPHA_CA_2"/>
    <property type="match status" value="1"/>
</dbReference>